<evidence type="ECO:0000256" key="1">
    <source>
        <dbReference type="ARBA" id="ARBA00022475"/>
    </source>
</evidence>
<keyword evidence="1" id="KW-1003">Cell membrane</keyword>
<protein>
    <submittedName>
        <fullName evidence="6">4-alpha-L-fucosyltransferase</fullName>
    </submittedName>
</protein>
<keyword evidence="4 6" id="KW-0808">Transferase</keyword>
<dbReference type="InterPro" id="IPR009993">
    <property type="entry name" value="WecF"/>
</dbReference>
<evidence type="ECO:0000256" key="2">
    <source>
        <dbReference type="ARBA" id="ARBA00022519"/>
    </source>
</evidence>
<comment type="caution">
    <text evidence="6">The sequence shown here is derived from an EMBL/GenBank/DDBJ whole genome shotgun (WGS) entry which is preliminary data.</text>
</comment>
<name>K1L1T3_CECL9</name>
<dbReference type="Pfam" id="PF07429">
    <property type="entry name" value="Glyco_transf_56"/>
    <property type="match status" value="1"/>
</dbReference>
<gene>
    <name evidence="6" type="ORF">B879_02675</name>
</gene>
<evidence type="ECO:0000313" key="7">
    <source>
        <dbReference type="Proteomes" id="UP000004478"/>
    </source>
</evidence>
<evidence type="ECO:0000256" key="3">
    <source>
        <dbReference type="ARBA" id="ARBA00022676"/>
    </source>
</evidence>
<dbReference type="OrthoDB" id="1083028at2"/>
<dbReference type="Proteomes" id="UP000004478">
    <property type="component" value="Unassembled WGS sequence"/>
</dbReference>
<keyword evidence="5" id="KW-0472">Membrane</keyword>
<evidence type="ECO:0000256" key="4">
    <source>
        <dbReference type="ARBA" id="ARBA00022679"/>
    </source>
</evidence>
<sequence>MAESLDIIHLCEDEKFINLAIEQFEFCFPGQNIFYVIPNSLDEKLKHVSQSDFVIITNQEHLILIISSLPKGAIIILHSLSPRFYNFVIHLPESLTVVWLCFGFEIYKDPIYFNDRVLLDKLTLRKFPLRKVSVKESIKEKVRPFYRLFNQKLPLSKKEYKQKALKRINYLGSSFKEEFDQISKMINQRKNYFSFWYFPIEIIVEIDKPFIFPKTNMLIGNSGFNTMNHLDVFHKIKRYHLDNMNIIVPLNYGKPEYIEYLLIEGERIFQNKFNPLLSFMDLHVYNSVLNSVGVAIFNNKRQQAIGNTIALLWFGSKIFLSEKNSFYHYLKRIGIIVFCYESELNEKSFSKFLSLEEIEHNRRILLKELNKEHLGKLLKEQILKINK</sequence>
<dbReference type="GO" id="GO:0009246">
    <property type="term" value="P:enterobacterial common antigen biosynthetic process"/>
    <property type="evidence" value="ECO:0007669"/>
    <property type="project" value="InterPro"/>
</dbReference>
<reference evidence="6 7" key="1">
    <citation type="journal article" date="2012" name="J. Bacteriol.">
        <title>Draft Genome Sequence of Cecembia lonarensis Strain LW9T, Isolated from Lonar Lake, a Haloalkaline Lake in India.</title>
        <authorList>
            <person name="Shivaji S."/>
            <person name="Ara S."/>
            <person name="Singh A."/>
            <person name="Pinnaka A.K."/>
        </authorList>
    </citation>
    <scope>NUCLEOTIDE SEQUENCE [LARGE SCALE GENOMIC DNA]</scope>
    <source>
        <strain evidence="6 7">LW9</strain>
    </source>
</reference>
<dbReference type="RefSeq" id="WP_009185698.1">
    <property type="nucleotide sequence ID" value="NZ_AMGM01000044.1"/>
</dbReference>
<proteinExistence type="predicted"/>
<accession>K1L1T3</accession>
<evidence type="ECO:0000256" key="5">
    <source>
        <dbReference type="ARBA" id="ARBA00023136"/>
    </source>
</evidence>
<keyword evidence="2" id="KW-0997">Cell inner membrane</keyword>
<dbReference type="EMBL" id="AMGM01000044">
    <property type="protein sequence ID" value="EKB48716.1"/>
    <property type="molecule type" value="Genomic_DNA"/>
</dbReference>
<organism evidence="6 7">
    <name type="scientific">Cecembia lonarensis (strain CCUG 58316 / KCTC 22772 / LW9)</name>
    <dbReference type="NCBI Taxonomy" id="1225176"/>
    <lineage>
        <taxon>Bacteria</taxon>
        <taxon>Pseudomonadati</taxon>
        <taxon>Bacteroidota</taxon>
        <taxon>Cytophagia</taxon>
        <taxon>Cytophagales</taxon>
        <taxon>Cyclobacteriaceae</taxon>
        <taxon>Cecembia</taxon>
    </lineage>
</organism>
<keyword evidence="7" id="KW-1185">Reference proteome</keyword>
<dbReference type="AlphaFoldDB" id="K1L1T3"/>
<evidence type="ECO:0000313" key="6">
    <source>
        <dbReference type="EMBL" id="EKB48716.1"/>
    </source>
</evidence>
<keyword evidence="3 6" id="KW-0328">Glycosyltransferase</keyword>
<dbReference type="GO" id="GO:0008417">
    <property type="term" value="F:fucosyltransferase activity"/>
    <property type="evidence" value="ECO:0007669"/>
    <property type="project" value="InterPro"/>
</dbReference>